<gene>
    <name evidence="1" type="ORF">GCM10017781_37000</name>
    <name evidence="2" type="ORF">HNQ07_003762</name>
</gene>
<dbReference type="EMBL" id="JACHFK010000011">
    <property type="protein sequence ID" value="MBB5378261.1"/>
    <property type="molecule type" value="Genomic_DNA"/>
</dbReference>
<accession>A0A7W8NQV6</accession>
<evidence type="ECO:0000313" key="2">
    <source>
        <dbReference type="EMBL" id="MBB5378261.1"/>
    </source>
</evidence>
<organism evidence="2 3">
    <name type="scientific">Deinococcus metalli</name>
    <dbReference type="NCBI Taxonomy" id="1141878"/>
    <lineage>
        <taxon>Bacteria</taxon>
        <taxon>Thermotogati</taxon>
        <taxon>Deinococcota</taxon>
        <taxon>Deinococci</taxon>
        <taxon>Deinococcales</taxon>
        <taxon>Deinococcaceae</taxon>
        <taxon>Deinococcus</taxon>
    </lineage>
</organism>
<dbReference type="RefSeq" id="WP_184114597.1">
    <property type="nucleotide sequence ID" value="NZ_BNAJ01000011.1"/>
</dbReference>
<evidence type="ECO:0000313" key="3">
    <source>
        <dbReference type="Proteomes" id="UP000539473"/>
    </source>
</evidence>
<evidence type="ECO:0000313" key="1">
    <source>
        <dbReference type="EMBL" id="GHF57251.1"/>
    </source>
</evidence>
<dbReference type="Proteomes" id="UP000619376">
    <property type="component" value="Unassembled WGS sequence"/>
</dbReference>
<reference evidence="1" key="4">
    <citation type="submission" date="2024-05" db="EMBL/GenBank/DDBJ databases">
        <authorList>
            <person name="Sun Q."/>
            <person name="Zhou Y."/>
        </authorList>
    </citation>
    <scope>NUCLEOTIDE SEQUENCE</scope>
    <source>
        <strain evidence="1">CGMCC 1.18437</strain>
    </source>
</reference>
<comment type="caution">
    <text evidence="2">The sequence shown here is derived from an EMBL/GenBank/DDBJ whole genome shotgun (WGS) entry which is preliminary data.</text>
</comment>
<protein>
    <submittedName>
        <fullName evidence="2">Uncharacterized protein</fullName>
    </submittedName>
</protein>
<reference evidence="2 3" key="3">
    <citation type="submission" date="2020-08" db="EMBL/GenBank/DDBJ databases">
        <title>Genomic Encyclopedia of Type Strains, Phase IV (KMG-IV): sequencing the most valuable type-strain genomes for metagenomic binning, comparative biology and taxonomic classification.</title>
        <authorList>
            <person name="Goeker M."/>
        </authorList>
    </citation>
    <scope>NUCLEOTIDE SEQUENCE [LARGE SCALE GENOMIC DNA]</scope>
    <source>
        <strain evidence="2 3">DSM 27521</strain>
    </source>
</reference>
<reference evidence="4" key="2">
    <citation type="journal article" date="2019" name="Int. J. Syst. Evol. Microbiol.">
        <title>The Global Catalogue of Microorganisms (GCM) 10K type strain sequencing project: providing services to taxonomists for standard genome sequencing and annotation.</title>
        <authorList>
            <consortium name="The Broad Institute Genomics Platform"/>
            <consortium name="The Broad Institute Genome Sequencing Center for Infectious Disease"/>
            <person name="Wu L."/>
            <person name="Ma J."/>
        </authorList>
    </citation>
    <scope>NUCLEOTIDE SEQUENCE [LARGE SCALE GENOMIC DNA]</scope>
    <source>
        <strain evidence="4">CGMCC 1.18437</strain>
    </source>
</reference>
<keyword evidence="4" id="KW-1185">Reference proteome</keyword>
<proteinExistence type="predicted"/>
<sequence length="182" mass="19622">MEVNWAALGLPSPRALRLSPDARSRLAHLTELRDIGSPADATRAAAEFASEPHFARDLLTARPWLPQDTPRRDALGMVLGSEWTGFLALLGEYGPWVYTGTVRDLQVLGDHYGALVTAARSAPESAVFHAAGQRPGSLLTRLEATDYRRPGGGPAPDLAALEAAFWAEAHVQAAARHAARRR</sequence>
<dbReference type="EMBL" id="BNAJ01000011">
    <property type="protein sequence ID" value="GHF57251.1"/>
    <property type="molecule type" value="Genomic_DNA"/>
</dbReference>
<evidence type="ECO:0000313" key="4">
    <source>
        <dbReference type="Proteomes" id="UP000619376"/>
    </source>
</evidence>
<dbReference type="AlphaFoldDB" id="A0A7W8NQV6"/>
<dbReference type="Proteomes" id="UP000539473">
    <property type="component" value="Unassembled WGS sequence"/>
</dbReference>
<name>A0A7W8NQV6_9DEIO</name>
<reference evidence="1" key="1">
    <citation type="journal article" date="2014" name="Int. J. Syst. Evol. Microbiol.">
        <title>Complete genome of a new Firmicutes species belonging to the dominant human colonic microbiota ('Ruminococcus bicirculans') reveals two chromosomes and a selective capacity to utilize plant glucans.</title>
        <authorList>
            <consortium name="NISC Comparative Sequencing Program"/>
            <person name="Wegmann U."/>
            <person name="Louis P."/>
            <person name="Goesmann A."/>
            <person name="Henrissat B."/>
            <person name="Duncan S.H."/>
            <person name="Flint H.J."/>
        </authorList>
    </citation>
    <scope>NUCLEOTIDE SEQUENCE</scope>
    <source>
        <strain evidence="1">CGMCC 1.18437</strain>
    </source>
</reference>